<dbReference type="GO" id="GO:0005829">
    <property type="term" value="C:cytosol"/>
    <property type="evidence" value="ECO:0007669"/>
    <property type="project" value="TreeGrafter"/>
</dbReference>
<evidence type="ECO:0000256" key="4">
    <source>
        <dbReference type="SAM" id="MobiDB-lite"/>
    </source>
</evidence>
<feature type="domain" description="UDENN" evidence="5">
    <location>
        <begin position="12"/>
        <end position="375"/>
    </location>
</feature>
<keyword evidence="3" id="KW-0968">Cytoplasmic vesicle</keyword>
<dbReference type="SMART" id="SM00799">
    <property type="entry name" value="DENN"/>
    <property type="match status" value="1"/>
</dbReference>
<feature type="region of interest" description="Disordered" evidence="4">
    <location>
        <begin position="786"/>
        <end position="834"/>
    </location>
</feature>
<evidence type="ECO:0000256" key="1">
    <source>
        <dbReference type="ARBA" id="ARBA00004132"/>
    </source>
</evidence>
<feature type="compositionally biased region" description="Low complexity" evidence="4">
    <location>
        <begin position="678"/>
        <end position="687"/>
    </location>
</feature>
<evidence type="ECO:0000256" key="3">
    <source>
        <dbReference type="ARBA" id="ARBA00023329"/>
    </source>
</evidence>
<dbReference type="PROSITE" id="PS50211">
    <property type="entry name" value="DENN"/>
    <property type="match status" value="1"/>
</dbReference>
<keyword evidence="2" id="KW-0344">Guanine-nucleotide releasing factor</keyword>
<dbReference type="OrthoDB" id="206724at2759"/>
<dbReference type="FunFam" id="3.40.50.11500:FF:000001">
    <property type="entry name" value="Putative DENN domain-containing protein 1A"/>
    <property type="match status" value="1"/>
</dbReference>
<dbReference type="Pfam" id="PF03455">
    <property type="entry name" value="dDENN"/>
    <property type="match status" value="1"/>
</dbReference>
<feature type="region of interest" description="Disordered" evidence="4">
    <location>
        <begin position="447"/>
        <end position="466"/>
    </location>
</feature>
<protein>
    <submittedName>
        <fullName evidence="6">DENN domain-containing protein 1A</fullName>
    </submittedName>
</protein>
<dbReference type="InterPro" id="IPR005113">
    <property type="entry name" value="uDENN_dom"/>
</dbReference>
<sequence length="834" mass="92630">MGSRLRPSPEKIFECFLEVAAPTDSEGPETKFIHPTDFDEKGALKAIPQFCYPCVTSSEAVQHYTFVLTDIEGKYRFGFCRYSPDVKTCLCILSYLPWFKIFYELLNRISDLKRGNEVTAVLPILNHLYGQAPEEPGSSVSVAVDEGKRDFSFVVPDTTKLPSIPDDRNLTDYFAAVNPAIMIFIFASMFFERRIIVTSKKLNLLTACTYGASSLLYPMHWQHMFVPIVPRHLLDYCCAPMPFLVGVHASLMPKVRLMPLDEVVIFDADTDTIESPFDDVSQLPPGVVSTLKSTLKKPVYPIDDHVSRAFLCAMVSLIGGYRDALRLKPGEKIVFDRDAFVQSKSNSTRQLLEFILQLQIFEQFIAERLDMLNDGRGLNDAFEEQIGLQAENKGSWKSQYQSWLSETRKSGGAFLDKTGKMVMKQCMSKWKTAKSGIKSVGEKLKGKDEDEYAGDQKRSNTNPEFKAFSLHKLSPFNKRRTISPIEFEKLKIESGIKVRPPRPPPPRPNPYSASERRPRTSAMSTAEGKSSPKVAARSSAPHLSMEPVVAELISLDDSPNSSNASHRTQGSTDSLEMGSLNTSSGVTSSFQGTPINEHSAGNITPSGTFSYEDLDINVRRSSSTRRISGSNEVSVERSKSSPSRPKPPVPERPASVKKKTQGSANPLLENVPTEDNITSTSSTTKPPKSVDDILESAQIDDTISPLRPVSLSLLQDTMASLPVDAQEFLFPETDVKSFEVDIGEKNGSNTNTSLETNRNEAEFQQSFSTSNHIGAVDLARFEIRRDSGPYNNVPKSNQALEANQNLNTNPQEIKSDNQSPICNSQQKPSWVSFD</sequence>
<feature type="compositionally biased region" description="Polar residues" evidence="4">
    <location>
        <begin position="789"/>
        <end position="834"/>
    </location>
</feature>
<comment type="subcellular location">
    <subcellularLocation>
        <location evidence="1">Cytoplasmic vesicle</location>
        <location evidence="1">Clathrin-coated vesicle</location>
    </subcellularLocation>
</comment>
<accession>A0A2B4RGA5</accession>
<dbReference type="FunFam" id="3.30.450.200:FF:000003">
    <property type="entry name" value="DENN domain containing 1A"/>
    <property type="match status" value="1"/>
</dbReference>
<dbReference type="SMART" id="SM00800">
    <property type="entry name" value="uDENN"/>
    <property type="match status" value="1"/>
</dbReference>
<dbReference type="GO" id="GO:0032456">
    <property type="term" value="P:endocytic recycling"/>
    <property type="evidence" value="ECO:0007669"/>
    <property type="project" value="TreeGrafter"/>
</dbReference>
<dbReference type="Pfam" id="PF02141">
    <property type="entry name" value="DENN"/>
    <property type="match status" value="1"/>
</dbReference>
<evidence type="ECO:0000256" key="2">
    <source>
        <dbReference type="ARBA" id="ARBA00022658"/>
    </source>
</evidence>
<feature type="compositionally biased region" description="Polar residues" evidence="4">
    <location>
        <begin position="557"/>
        <end position="609"/>
    </location>
</feature>
<organism evidence="6 7">
    <name type="scientific">Stylophora pistillata</name>
    <name type="common">Smooth cauliflower coral</name>
    <dbReference type="NCBI Taxonomy" id="50429"/>
    <lineage>
        <taxon>Eukaryota</taxon>
        <taxon>Metazoa</taxon>
        <taxon>Cnidaria</taxon>
        <taxon>Anthozoa</taxon>
        <taxon>Hexacorallia</taxon>
        <taxon>Scleractinia</taxon>
        <taxon>Astrocoeniina</taxon>
        <taxon>Pocilloporidae</taxon>
        <taxon>Stylophora</taxon>
    </lineage>
</organism>
<dbReference type="Proteomes" id="UP000225706">
    <property type="component" value="Unassembled WGS sequence"/>
</dbReference>
<dbReference type="PANTHER" id="PTHR13196:SF14">
    <property type="entry name" value="UDENN DOMAIN-CONTAINING PROTEIN"/>
    <property type="match status" value="1"/>
</dbReference>
<dbReference type="Gene3D" id="6.10.140.1000">
    <property type="match status" value="1"/>
</dbReference>
<dbReference type="SMART" id="SM00801">
    <property type="entry name" value="dDENN"/>
    <property type="match status" value="1"/>
</dbReference>
<dbReference type="InterPro" id="IPR037516">
    <property type="entry name" value="Tripartite_DENN"/>
</dbReference>
<dbReference type="Gene3D" id="3.30.450.200">
    <property type="match status" value="1"/>
</dbReference>
<proteinExistence type="predicted"/>
<dbReference type="InterPro" id="IPR040032">
    <property type="entry name" value="DENND1A/B/C"/>
</dbReference>
<gene>
    <name evidence="6" type="primary">dennd1a</name>
    <name evidence="6" type="ORF">AWC38_SpisGene20376</name>
</gene>
<evidence type="ECO:0000259" key="5">
    <source>
        <dbReference type="PROSITE" id="PS50211"/>
    </source>
</evidence>
<dbReference type="GO" id="GO:1901981">
    <property type="term" value="F:phosphatidylinositol phosphate binding"/>
    <property type="evidence" value="ECO:0007669"/>
    <property type="project" value="TreeGrafter"/>
</dbReference>
<comment type="caution">
    <text evidence="6">The sequence shown here is derived from an EMBL/GenBank/DDBJ whole genome shotgun (WGS) entry which is preliminary data.</text>
</comment>
<dbReference type="Pfam" id="PF03456">
    <property type="entry name" value="uDENN"/>
    <property type="match status" value="1"/>
</dbReference>
<dbReference type="PANTHER" id="PTHR13196">
    <property type="entry name" value="DENN DOMAIN-CONTAINING"/>
    <property type="match status" value="1"/>
</dbReference>
<feature type="compositionally biased region" description="Basic and acidic residues" evidence="4">
    <location>
        <begin position="447"/>
        <end position="458"/>
    </location>
</feature>
<dbReference type="InterPro" id="IPR043153">
    <property type="entry name" value="DENN_C"/>
</dbReference>
<feature type="compositionally biased region" description="Low complexity" evidence="4">
    <location>
        <begin position="619"/>
        <end position="633"/>
    </location>
</feature>
<evidence type="ECO:0000313" key="7">
    <source>
        <dbReference type="Proteomes" id="UP000225706"/>
    </source>
</evidence>
<dbReference type="GO" id="GO:0006897">
    <property type="term" value="P:endocytosis"/>
    <property type="evidence" value="ECO:0007669"/>
    <property type="project" value="TreeGrafter"/>
</dbReference>
<dbReference type="AlphaFoldDB" id="A0A2B4RGA5"/>
<dbReference type="InterPro" id="IPR001194">
    <property type="entry name" value="cDENN_dom"/>
</dbReference>
<feature type="region of interest" description="Disordered" evidence="4">
    <location>
        <begin position="494"/>
        <end position="690"/>
    </location>
</feature>
<dbReference type="EMBL" id="LSMT01000652">
    <property type="protein sequence ID" value="PFX15408.1"/>
    <property type="molecule type" value="Genomic_DNA"/>
</dbReference>
<dbReference type="GO" id="GO:0030136">
    <property type="term" value="C:clathrin-coated vesicle"/>
    <property type="evidence" value="ECO:0007669"/>
    <property type="project" value="UniProtKB-SubCell"/>
</dbReference>
<dbReference type="GO" id="GO:0005085">
    <property type="term" value="F:guanyl-nucleotide exchange factor activity"/>
    <property type="evidence" value="ECO:0007669"/>
    <property type="project" value="UniProtKB-KW"/>
</dbReference>
<name>A0A2B4RGA5_STYPI</name>
<keyword evidence="7" id="KW-1185">Reference proteome</keyword>
<dbReference type="Gene3D" id="3.40.50.11500">
    <property type="match status" value="1"/>
</dbReference>
<dbReference type="STRING" id="50429.A0A2B4RGA5"/>
<dbReference type="InterPro" id="IPR005112">
    <property type="entry name" value="dDENN_dom"/>
</dbReference>
<reference evidence="7" key="1">
    <citation type="journal article" date="2017" name="bioRxiv">
        <title>Comparative analysis of the genomes of Stylophora pistillata and Acropora digitifera provides evidence for extensive differences between species of corals.</title>
        <authorList>
            <person name="Voolstra C.R."/>
            <person name="Li Y."/>
            <person name="Liew Y.J."/>
            <person name="Baumgarten S."/>
            <person name="Zoccola D."/>
            <person name="Flot J.-F."/>
            <person name="Tambutte S."/>
            <person name="Allemand D."/>
            <person name="Aranda M."/>
        </authorList>
    </citation>
    <scope>NUCLEOTIDE SEQUENCE [LARGE SCALE GENOMIC DNA]</scope>
</reference>
<evidence type="ECO:0000313" key="6">
    <source>
        <dbReference type="EMBL" id="PFX15408.1"/>
    </source>
</evidence>